<dbReference type="AlphaFoldDB" id="A0A0S7XSI2"/>
<accession>A0A0S7XSI2</accession>
<dbReference type="InterPro" id="IPR012657">
    <property type="entry name" value="23S_rRNA-intervening_sequence"/>
</dbReference>
<sequence length="102" mass="11578">MLKIFRMLPKIPECEGIRRQLADAGTSIGANFEEADGALSKKDFINKVGIARKEAKETRFWLRTISGVFIDERDLVADIKESEEIINILSSILRKSGVKKRR</sequence>
<dbReference type="Gene3D" id="1.20.1440.60">
    <property type="entry name" value="23S rRNA-intervening sequence"/>
    <property type="match status" value="1"/>
</dbReference>
<protein>
    <recommendedName>
        <fullName evidence="3">Four helix bundle protein</fullName>
    </recommendedName>
</protein>
<evidence type="ECO:0008006" key="3">
    <source>
        <dbReference type="Google" id="ProtNLM"/>
    </source>
</evidence>
<reference evidence="1 2" key="1">
    <citation type="journal article" date="2015" name="Microbiome">
        <title>Genomic resolution of linkages in carbon, nitrogen, and sulfur cycling among widespread estuary sediment bacteria.</title>
        <authorList>
            <person name="Baker B.J."/>
            <person name="Lazar C.S."/>
            <person name="Teske A.P."/>
            <person name="Dick G.J."/>
        </authorList>
    </citation>
    <scope>NUCLEOTIDE SEQUENCE [LARGE SCALE GENOMIC DNA]</scope>
    <source>
        <strain evidence="1">DG_54_3</strain>
    </source>
</reference>
<dbReference type="InterPro" id="IPR036583">
    <property type="entry name" value="23S_rRNA_IVS_sf"/>
</dbReference>
<organism evidence="1 2">
    <name type="scientific">candidate division WOR-1 bacterium DG_54_3</name>
    <dbReference type="NCBI Taxonomy" id="1703775"/>
    <lineage>
        <taxon>Bacteria</taxon>
        <taxon>Bacillati</taxon>
        <taxon>Saganbacteria</taxon>
    </lineage>
</organism>
<dbReference type="SUPFAM" id="SSF158446">
    <property type="entry name" value="IVS-encoded protein-like"/>
    <property type="match status" value="1"/>
</dbReference>
<dbReference type="Pfam" id="PF05635">
    <property type="entry name" value="23S_rRNA_IVP"/>
    <property type="match status" value="1"/>
</dbReference>
<dbReference type="PANTHER" id="PTHR38471:SF2">
    <property type="entry name" value="FOUR HELIX BUNDLE PROTEIN"/>
    <property type="match status" value="1"/>
</dbReference>
<dbReference type="NCBIfam" id="TIGR02436">
    <property type="entry name" value="four helix bundle protein"/>
    <property type="match status" value="1"/>
</dbReference>
<dbReference type="Proteomes" id="UP000051861">
    <property type="component" value="Unassembled WGS sequence"/>
</dbReference>
<comment type="caution">
    <text evidence="1">The sequence shown here is derived from an EMBL/GenBank/DDBJ whole genome shotgun (WGS) entry which is preliminary data.</text>
</comment>
<gene>
    <name evidence="1" type="ORF">AMJ44_10425</name>
</gene>
<dbReference type="PANTHER" id="PTHR38471">
    <property type="entry name" value="FOUR HELIX BUNDLE PROTEIN"/>
    <property type="match status" value="1"/>
</dbReference>
<dbReference type="EMBL" id="LIZX01000122">
    <property type="protein sequence ID" value="KPJ65368.1"/>
    <property type="molecule type" value="Genomic_DNA"/>
</dbReference>
<name>A0A0S7XSI2_UNCSA</name>
<evidence type="ECO:0000313" key="2">
    <source>
        <dbReference type="Proteomes" id="UP000051861"/>
    </source>
</evidence>
<proteinExistence type="predicted"/>
<evidence type="ECO:0000313" key="1">
    <source>
        <dbReference type="EMBL" id="KPJ65368.1"/>
    </source>
</evidence>